<dbReference type="CDD" id="cd21112">
    <property type="entry name" value="alphaLP-like"/>
    <property type="match status" value="1"/>
</dbReference>
<evidence type="ECO:0000313" key="14">
    <source>
        <dbReference type="Proteomes" id="UP000611640"/>
    </source>
</evidence>
<dbReference type="GO" id="GO:0004252">
    <property type="term" value="F:serine-type endopeptidase activity"/>
    <property type="evidence" value="ECO:0007669"/>
    <property type="project" value="InterPro"/>
</dbReference>
<dbReference type="InterPro" id="IPR004236">
    <property type="entry name" value="Pept_S1_alpha_lytic"/>
</dbReference>
<dbReference type="PROSITE" id="PS00134">
    <property type="entry name" value="TRYPSIN_HIS"/>
    <property type="match status" value="1"/>
</dbReference>
<sequence length="345" mass="34928">MRPTRTSFRVAAVAAAALLATGAVATTAAQAAPKTPDRAAVAALVDRLGTHTAGSYLDHGTQIVTVTDEASAATVRSAGLTPKVVRYSAAHLHSITTELGRKATIPGTAWAIDPRNDRVNVTADSTVGRADLARVRQVAGRYGAAAHVRVVSGTFSTRIAGGDAIYGGGYRCSLGFNVTDGSTAYFLTAGHCGNVADTWYSDSGSSQEIGTTQDSQFPGNDFSIVKYVGGVSHPSTVDLYGGSQQITGAANAQVGESVRRSGSTTGVHGGSVTGLDATVNYQEGTVSGLIDTNVCAEGGDSGGPLFDGSTALGLTSGGSGDCSSGGETFFQPVTEPLSTYNVHIG</sequence>
<dbReference type="SUPFAM" id="SSF50494">
    <property type="entry name" value="Trypsin-like serine proteases"/>
    <property type="match status" value="1"/>
</dbReference>
<feature type="active site" description="Charge relay system" evidence="8">
    <location>
        <position position="221"/>
    </location>
</feature>
<evidence type="ECO:0000256" key="5">
    <source>
        <dbReference type="ARBA" id="ARBA00022825"/>
    </source>
</evidence>
<evidence type="ECO:0000256" key="7">
    <source>
        <dbReference type="ARBA" id="ARBA00023157"/>
    </source>
</evidence>
<feature type="active site" description="Charge relay system" evidence="8">
    <location>
        <position position="301"/>
    </location>
</feature>
<keyword evidence="14" id="KW-1185">Reference proteome</keyword>
<dbReference type="Gene3D" id="2.40.10.10">
    <property type="entry name" value="Trypsin-like serine proteases"/>
    <property type="match status" value="2"/>
</dbReference>
<comment type="similarity">
    <text evidence="1">Belongs to the peptidase S1 family.</text>
</comment>
<dbReference type="KEGG" id="atl:Athai_03810"/>
<evidence type="ECO:0000256" key="9">
    <source>
        <dbReference type="PIRSR" id="PIRSR001134-2"/>
    </source>
</evidence>
<dbReference type="Proteomes" id="UP000611640">
    <property type="component" value="Chromosome"/>
</dbReference>
<dbReference type="GO" id="GO:0006508">
    <property type="term" value="P:proteolysis"/>
    <property type="evidence" value="ECO:0007669"/>
    <property type="project" value="UniProtKB-KW"/>
</dbReference>
<evidence type="ECO:0000256" key="8">
    <source>
        <dbReference type="PIRSR" id="PIRSR001134-1"/>
    </source>
</evidence>
<evidence type="ECO:0000313" key="13">
    <source>
        <dbReference type="EMBL" id="BCJ32878.1"/>
    </source>
</evidence>
<accession>A0A7R7DJS0</accession>
<dbReference type="PROSITE" id="PS00135">
    <property type="entry name" value="TRYPSIN_SER"/>
    <property type="match status" value="1"/>
</dbReference>
<keyword evidence="2 13" id="KW-0645">Protease</keyword>
<keyword evidence="5" id="KW-0720">Serine protease</keyword>
<dbReference type="PROSITE" id="PS51318">
    <property type="entry name" value="TAT"/>
    <property type="match status" value="1"/>
</dbReference>
<evidence type="ECO:0000256" key="10">
    <source>
        <dbReference type="SAM" id="SignalP"/>
    </source>
</evidence>
<dbReference type="Pfam" id="PF00089">
    <property type="entry name" value="Trypsin"/>
    <property type="match status" value="1"/>
</dbReference>
<dbReference type="InterPro" id="IPR043504">
    <property type="entry name" value="Peptidase_S1_PA_chymotrypsin"/>
</dbReference>
<feature type="domain" description="Peptidase S1A alpha-lytic prodomain" evidence="12">
    <location>
        <begin position="87"/>
        <end position="141"/>
    </location>
</feature>
<dbReference type="InterPro" id="IPR001316">
    <property type="entry name" value="Pept_S1A_streptogrisin"/>
</dbReference>
<evidence type="ECO:0000256" key="3">
    <source>
        <dbReference type="ARBA" id="ARBA00022729"/>
    </source>
</evidence>
<dbReference type="PRINTS" id="PR00861">
    <property type="entry name" value="ALYTICPTASE"/>
</dbReference>
<dbReference type="AlphaFoldDB" id="A0A7R7DJS0"/>
<feature type="disulfide bond" evidence="9">
    <location>
        <begin position="295"/>
        <end position="322"/>
    </location>
</feature>
<protein>
    <submittedName>
        <fullName evidence="13">Serine protease</fullName>
    </submittedName>
</protein>
<evidence type="ECO:0000256" key="1">
    <source>
        <dbReference type="ARBA" id="ARBA00007664"/>
    </source>
</evidence>
<dbReference type="Pfam" id="PF02983">
    <property type="entry name" value="Pro_Al_protease"/>
    <property type="match status" value="1"/>
</dbReference>
<keyword evidence="6" id="KW-0865">Zymogen</keyword>
<name>A0A7R7DJS0_9ACTN</name>
<evidence type="ECO:0000256" key="6">
    <source>
        <dbReference type="ARBA" id="ARBA00023145"/>
    </source>
</evidence>
<dbReference type="RefSeq" id="WP_203959858.1">
    <property type="nucleotide sequence ID" value="NZ_AP023355.1"/>
</dbReference>
<gene>
    <name evidence="13" type="ORF">Athai_03810</name>
</gene>
<keyword evidence="7 9" id="KW-1015">Disulfide bond</keyword>
<evidence type="ECO:0000256" key="2">
    <source>
        <dbReference type="ARBA" id="ARBA00022670"/>
    </source>
</evidence>
<dbReference type="InterPro" id="IPR009003">
    <property type="entry name" value="Peptidase_S1_PA"/>
</dbReference>
<dbReference type="InterPro" id="IPR033116">
    <property type="entry name" value="TRYPSIN_SER"/>
</dbReference>
<dbReference type="EMBL" id="AP023355">
    <property type="protein sequence ID" value="BCJ32878.1"/>
    <property type="molecule type" value="Genomic_DNA"/>
</dbReference>
<feature type="chain" id="PRO_5030691425" evidence="10">
    <location>
        <begin position="32"/>
        <end position="345"/>
    </location>
</feature>
<dbReference type="InterPro" id="IPR006311">
    <property type="entry name" value="TAT_signal"/>
</dbReference>
<organism evidence="13 14">
    <name type="scientific">Actinocatenispora thailandica</name>
    <dbReference type="NCBI Taxonomy" id="227318"/>
    <lineage>
        <taxon>Bacteria</taxon>
        <taxon>Bacillati</taxon>
        <taxon>Actinomycetota</taxon>
        <taxon>Actinomycetes</taxon>
        <taxon>Micromonosporales</taxon>
        <taxon>Micromonosporaceae</taxon>
        <taxon>Actinocatenispora</taxon>
    </lineage>
</organism>
<evidence type="ECO:0000259" key="12">
    <source>
        <dbReference type="Pfam" id="PF02983"/>
    </source>
</evidence>
<feature type="signal peptide" evidence="10">
    <location>
        <begin position="1"/>
        <end position="31"/>
    </location>
</feature>
<keyword evidence="4" id="KW-0378">Hydrolase</keyword>
<proteinExistence type="inferred from homology"/>
<evidence type="ECO:0000259" key="11">
    <source>
        <dbReference type="Pfam" id="PF00089"/>
    </source>
</evidence>
<reference evidence="13 14" key="1">
    <citation type="submission" date="2020-08" db="EMBL/GenBank/DDBJ databases">
        <title>Whole genome shotgun sequence of Actinocatenispora thailandica NBRC 105041.</title>
        <authorList>
            <person name="Komaki H."/>
            <person name="Tamura T."/>
        </authorList>
    </citation>
    <scope>NUCLEOTIDE SEQUENCE [LARGE SCALE GENOMIC DNA]</scope>
    <source>
        <strain evidence="13 14">NBRC 105041</strain>
    </source>
</reference>
<feature type="disulfide bond" evidence="9">
    <location>
        <begin position="172"/>
        <end position="192"/>
    </location>
</feature>
<dbReference type="PIRSF" id="PIRSF001134">
    <property type="entry name" value="Streptogrisin"/>
    <property type="match status" value="1"/>
</dbReference>
<dbReference type="InterPro" id="IPR018114">
    <property type="entry name" value="TRYPSIN_HIS"/>
</dbReference>
<dbReference type="InterPro" id="IPR001254">
    <property type="entry name" value="Trypsin_dom"/>
</dbReference>
<keyword evidence="3 10" id="KW-0732">Signal</keyword>
<dbReference type="GO" id="GO:0005576">
    <property type="term" value="C:extracellular region"/>
    <property type="evidence" value="ECO:0007669"/>
    <property type="project" value="InterPro"/>
</dbReference>
<feature type="domain" description="Peptidase S1" evidence="11">
    <location>
        <begin position="161"/>
        <end position="334"/>
    </location>
</feature>
<feature type="active site" description="Charge relay system" evidence="8">
    <location>
        <position position="191"/>
    </location>
</feature>
<evidence type="ECO:0000256" key="4">
    <source>
        <dbReference type="ARBA" id="ARBA00022801"/>
    </source>
</evidence>